<proteinExistence type="predicted"/>
<dbReference type="RefSeq" id="XP_007603794.1">
    <property type="nucleotide sequence ID" value="XM_007603732.1"/>
</dbReference>
<name>L2GPS8_VITCO</name>
<reference evidence="3" key="1">
    <citation type="submission" date="2011-05" db="EMBL/GenBank/DDBJ databases">
        <title>The genome sequence of Vittaforma corneae strain ATCC 50505.</title>
        <authorList>
            <consortium name="The Broad Institute Genome Sequencing Platform"/>
            <person name="Cuomo C."/>
            <person name="Didier E."/>
            <person name="Bowers L."/>
            <person name="Young S.K."/>
            <person name="Zeng Q."/>
            <person name="Gargeya S."/>
            <person name="Fitzgerald M."/>
            <person name="Haas B."/>
            <person name="Abouelleil A."/>
            <person name="Alvarado L."/>
            <person name="Arachchi H.M."/>
            <person name="Berlin A."/>
            <person name="Chapman S.B."/>
            <person name="Gearin G."/>
            <person name="Goldberg J."/>
            <person name="Griggs A."/>
            <person name="Gujja S."/>
            <person name="Hansen M."/>
            <person name="Heiman D."/>
            <person name="Howarth C."/>
            <person name="Larimer J."/>
            <person name="Lui A."/>
            <person name="MacDonald P.J.P."/>
            <person name="McCowen C."/>
            <person name="Montmayeur A."/>
            <person name="Murphy C."/>
            <person name="Neiman D."/>
            <person name="Pearson M."/>
            <person name="Priest M."/>
            <person name="Roberts A."/>
            <person name="Saif S."/>
            <person name="Shea T."/>
            <person name="Sisk P."/>
            <person name="Stolte C."/>
            <person name="Sykes S."/>
            <person name="Wortman J."/>
            <person name="Nusbaum C."/>
            <person name="Birren B."/>
        </authorList>
    </citation>
    <scope>NUCLEOTIDE SEQUENCE [LARGE SCALE GENOMIC DNA]</scope>
    <source>
        <strain evidence="3">ATCC 50505</strain>
    </source>
</reference>
<keyword evidence="1" id="KW-0175">Coiled coil</keyword>
<dbReference type="HOGENOM" id="CLU_2086652_0_0_1"/>
<keyword evidence="3" id="KW-1185">Reference proteome</keyword>
<evidence type="ECO:0000256" key="1">
    <source>
        <dbReference type="SAM" id="Coils"/>
    </source>
</evidence>
<accession>L2GPS8</accession>
<dbReference type="Proteomes" id="UP000011082">
    <property type="component" value="Unassembled WGS sequence"/>
</dbReference>
<dbReference type="EMBL" id="JH370131">
    <property type="protein sequence ID" value="ELA42589.1"/>
    <property type="molecule type" value="Genomic_DNA"/>
</dbReference>
<evidence type="ECO:0000313" key="2">
    <source>
        <dbReference type="EMBL" id="ELA42589.1"/>
    </source>
</evidence>
<feature type="coiled-coil region" evidence="1">
    <location>
        <begin position="2"/>
        <end position="29"/>
    </location>
</feature>
<dbReference type="AlphaFoldDB" id="L2GPS8"/>
<sequence length="117" mass="13532">MEDELLKRIKELEDENTFLNERLRTLEKVRTPLSTIPVQKQPAPSTVSMQQPVHDLEVDNSLLYYLKSILGYSIKYNKNTIVLKSVYALVLKTPLKLWFRTINYSSKTQSISENGVS</sequence>
<dbReference type="InParanoid" id="L2GPS8"/>
<dbReference type="VEuPathDB" id="MicrosporidiaDB:VICG_00341"/>
<gene>
    <name evidence="2" type="ORF">VICG_00341</name>
</gene>
<organism evidence="2 3">
    <name type="scientific">Vittaforma corneae (strain ATCC 50505)</name>
    <name type="common">Microsporidian parasite</name>
    <name type="synonym">Nosema corneum</name>
    <dbReference type="NCBI Taxonomy" id="993615"/>
    <lineage>
        <taxon>Eukaryota</taxon>
        <taxon>Fungi</taxon>
        <taxon>Fungi incertae sedis</taxon>
        <taxon>Microsporidia</taxon>
        <taxon>Nosematidae</taxon>
        <taxon>Vittaforma</taxon>
    </lineage>
</organism>
<evidence type="ECO:0000313" key="3">
    <source>
        <dbReference type="Proteomes" id="UP000011082"/>
    </source>
</evidence>
<protein>
    <submittedName>
        <fullName evidence="2">Uncharacterized protein</fullName>
    </submittedName>
</protein>
<dbReference type="GeneID" id="19881059"/>